<dbReference type="SMART" id="SM00032">
    <property type="entry name" value="CCP"/>
    <property type="match status" value="1"/>
</dbReference>
<feature type="compositionally biased region" description="Acidic residues" evidence="12">
    <location>
        <begin position="8"/>
        <end position="25"/>
    </location>
</feature>
<dbReference type="SMART" id="SM00181">
    <property type="entry name" value="EGF"/>
    <property type="match status" value="2"/>
</dbReference>
<evidence type="ECO:0000256" key="8">
    <source>
        <dbReference type="ARBA" id="ARBA00023157"/>
    </source>
</evidence>
<dbReference type="Pfam" id="PF00059">
    <property type="entry name" value="Lectin_C"/>
    <property type="match status" value="1"/>
</dbReference>
<dbReference type="PROSITE" id="PS00022">
    <property type="entry name" value="EGF_1"/>
    <property type="match status" value="2"/>
</dbReference>
<keyword evidence="7" id="KW-0106">Calcium</keyword>
<dbReference type="GO" id="GO:0001501">
    <property type="term" value="P:skeletal system development"/>
    <property type="evidence" value="ECO:0007669"/>
    <property type="project" value="TreeGrafter"/>
</dbReference>
<dbReference type="InterPro" id="IPR016186">
    <property type="entry name" value="C-type_lectin-like/link_sf"/>
</dbReference>
<evidence type="ECO:0000313" key="16">
    <source>
        <dbReference type="Ensembl" id="ENSSPAP00000026633.1"/>
    </source>
</evidence>
<feature type="compositionally biased region" description="Basic and acidic residues" evidence="12">
    <location>
        <begin position="616"/>
        <end position="634"/>
    </location>
</feature>
<dbReference type="GO" id="GO:0002052">
    <property type="term" value="P:positive regulation of neuroblast proliferation"/>
    <property type="evidence" value="ECO:0007669"/>
    <property type="project" value="TreeGrafter"/>
</dbReference>
<dbReference type="GO" id="GO:0005615">
    <property type="term" value="C:extracellular space"/>
    <property type="evidence" value="ECO:0007669"/>
    <property type="project" value="TreeGrafter"/>
</dbReference>
<dbReference type="PROSITE" id="PS50041">
    <property type="entry name" value="C_TYPE_LECTIN_2"/>
    <property type="match status" value="1"/>
</dbReference>
<dbReference type="GeneTree" id="ENSGT00940000156102"/>
<evidence type="ECO:0000256" key="4">
    <source>
        <dbReference type="ARBA" id="ARBA00022659"/>
    </source>
</evidence>
<dbReference type="Pfam" id="PF00084">
    <property type="entry name" value="Sushi"/>
    <property type="match status" value="1"/>
</dbReference>
<evidence type="ECO:0000256" key="6">
    <source>
        <dbReference type="ARBA" id="ARBA00022737"/>
    </source>
</evidence>
<dbReference type="GO" id="GO:0005509">
    <property type="term" value="F:calcium ion binding"/>
    <property type="evidence" value="ECO:0007669"/>
    <property type="project" value="InterPro"/>
</dbReference>
<dbReference type="InterPro" id="IPR016187">
    <property type="entry name" value="CTDL_fold"/>
</dbReference>
<protein>
    <submittedName>
        <fullName evidence="16">Versican core protein-like</fullName>
    </submittedName>
</protein>
<feature type="disulfide bond" evidence="11">
    <location>
        <begin position="1623"/>
        <end position="1650"/>
    </location>
</feature>
<evidence type="ECO:0000259" key="13">
    <source>
        <dbReference type="PROSITE" id="PS50026"/>
    </source>
</evidence>
<dbReference type="InterPro" id="IPR035976">
    <property type="entry name" value="Sushi/SCR/CCP_sf"/>
</dbReference>
<feature type="region of interest" description="Disordered" evidence="12">
    <location>
        <begin position="710"/>
        <end position="732"/>
    </location>
</feature>
<keyword evidence="9" id="KW-0325">Glycoprotein</keyword>
<feature type="region of interest" description="Disordered" evidence="12">
    <location>
        <begin position="1261"/>
        <end position="1331"/>
    </location>
</feature>
<dbReference type="PANTHER" id="PTHR22804">
    <property type="entry name" value="AGGRECAN/VERSICAN PROTEOGLYCAN"/>
    <property type="match status" value="1"/>
</dbReference>
<feature type="domain" description="C-type lectin" evidence="14">
    <location>
        <begin position="1474"/>
        <end position="1588"/>
    </location>
</feature>
<reference evidence="16" key="1">
    <citation type="submission" date="2023-09" db="UniProtKB">
        <authorList>
            <consortium name="Ensembl"/>
        </authorList>
    </citation>
    <scope>IDENTIFICATION</scope>
</reference>
<feature type="compositionally biased region" description="Polar residues" evidence="12">
    <location>
        <begin position="351"/>
        <end position="362"/>
    </location>
</feature>
<feature type="compositionally biased region" description="Low complexity" evidence="12">
    <location>
        <begin position="158"/>
        <end position="174"/>
    </location>
</feature>
<dbReference type="InterPro" id="IPR018378">
    <property type="entry name" value="C-type_lectin_CS"/>
</dbReference>
<feature type="compositionally biased region" description="Low complexity" evidence="12">
    <location>
        <begin position="1227"/>
        <end position="1238"/>
    </location>
</feature>
<evidence type="ECO:0000256" key="5">
    <source>
        <dbReference type="ARBA" id="ARBA00022729"/>
    </source>
</evidence>
<dbReference type="Gene3D" id="2.10.25.10">
    <property type="entry name" value="Laminin"/>
    <property type="match status" value="2"/>
</dbReference>
<feature type="compositionally biased region" description="Low complexity" evidence="12">
    <location>
        <begin position="305"/>
        <end position="327"/>
    </location>
</feature>
<keyword evidence="4 11" id="KW-0768">Sushi</keyword>
<evidence type="ECO:0000256" key="7">
    <source>
        <dbReference type="ARBA" id="ARBA00022837"/>
    </source>
</evidence>
<evidence type="ECO:0000259" key="15">
    <source>
        <dbReference type="PROSITE" id="PS50923"/>
    </source>
</evidence>
<dbReference type="GO" id="GO:0045202">
    <property type="term" value="C:synapse"/>
    <property type="evidence" value="ECO:0007669"/>
    <property type="project" value="TreeGrafter"/>
</dbReference>
<dbReference type="SUPFAM" id="SSF57196">
    <property type="entry name" value="EGF/Laminin"/>
    <property type="match status" value="1"/>
</dbReference>
<dbReference type="InterPro" id="IPR000436">
    <property type="entry name" value="Sushi_SCR_CCP_dom"/>
</dbReference>
<dbReference type="InterPro" id="IPR001881">
    <property type="entry name" value="EGF-like_Ca-bd_dom"/>
</dbReference>
<accession>A0A3B5AZ43</accession>
<feature type="compositionally biased region" description="Low complexity" evidence="12">
    <location>
        <begin position="558"/>
        <end position="575"/>
    </location>
</feature>
<dbReference type="GO" id="GO:0007417">
    <property type="term" value="P:central nervous system development"/>
    <property type="evidence" value="ECO:0007669"/>
    <property type="project" value="TreeGrafter"/>
</dbReference>
<feature type="compositionally biased region" description="Polar residues" evidence="12">
    <location>
        <begin position="914"/>
        <end position="925"/>
    </location>
</feature>
<dbReference type="CDD" id="cd00054">
    <property type="entry name" value="EGF_CA"/>
    <property type="match status" value="2"/>
</dbReference>
<feature type="region of interest" description="Disordered" evidence="12">
    <location>
        <begin position="558"/>
        <end position="680"/>
    </location>
</feature>
<feature type="compositionally biased region" description="Low complexity" evidence="12">
    <location>
        <begin position="134"/>
        <end position="145"/>
    </location>
</feature>
<comment type="subcellular location">
    <subcellularLocation>
        <location evidence="1">Secreted</location>
    </subcellularLocation>
</comment>
<keyword evidence="5" id="KW-0732">Signal</keyword>
<dbReference type="SUPFAM" id="SSF56436">
    <property type="entry name" value="C-type lectin-like"/>
    <property type="match status" value="1"/>
</dbReference>
<evidence type="ECO:0000256" key="1">
    <source>
        <dbReference type="ARBA" id="ARBA00004613"/>
    </source>
</evidence>
<feature type="compositionally biased region" description="Polar residues" evidence="12">
    <location>
        <begin position="585"/>
        <end position="597"/>
    </location>
</feature>
<name>A0A3B5AZ43_9TELE</name>
<feature type="disulfide bond" evidence="11">
    <location>
        <begin position="1594"/>
        <end position="1637"/>
    </location>
</feature>
<dbReference type="Ensembl" id="ENSSPAT00000027071.1">
    <property type="protein sequence ID" value="ENSSPAP00000026633.1"/>
    <property type="gene ID" value="ENSSPAG00000020082.1"/>
</dbReference>
<dbReference type="InterPro" id="IPR050691">
    <property type="entry name" value="Hyaluronan_bind_Proteoglycan"/>
</dbReference>
<dbReference type="FunFam" id="2.10.25.10:FF:000006">
    <property type="entry name" value="Versican core protein-like isoform 1"/>
    <property type="match status" value="1"/>
</dbReference>
<feature type="compositionally biased region" description="Polar residues" evidence="12">
    <location>
        <begin position="604"/>
        <end position="615"/>
    </location>
</feature>
<feature type="compositionally biased region" description="Polar residues" evidence="12">
    <location>
        <begin position="1037"/>
        <end position="1059"/>
    </location>
</feature>
<evidence type="ECO:0000256" key="11">
    <source>
        <dbReference type="PROSITE-ProRule" id="PRU00302"/>
    </source>
</evidence>
<feature type="compositionally biased region" description="Polar residues" evidence="12">
    <location>
        <begin position="959"/>
        <end position="969"/>
    </location>
</feature>
<dbReference type="InterPro" id="IPR018097">
    <property type="entry name" value="EGF_Ca-bd_CS"/>
</dbReference>
<dbReference type="PANTHER" id="PTHR22804:SF54">
    <property type="match status" value="1"/>
</dbReference>
<dbReference type="InterPro" id="IPR001304">
    <property type="entry name" value="C-type_lectin-like"/>
</dbReference>
<dbReference type="InterPro" id="IPR000742">
    <property type="entry name" value="EGF"/>
</dbReference>
<feature type="disulfide bond" evidence="10">
    <location>
        <begin position="1451"/>
        <end position="1460"/>
    </location>
</feature>
<dbReference type="PROSITE" id="PS50923">
    <property type="entry name" value="SUSHI"/>
    <property type="match status" value="1"/>
</dbReference>
<feature type="compositionally biased region" description="Low complexity" evidence="12">
    <location>
        <begin position="710"/>
        <end position="720"/>
    </location>
</feature>
<dbReference type="FunFam" id="3.10.100.10:FF:000003">
    <property type="entry name" value="Versican core protein"/>
    <property type="match status" value="1"/>
</dbReference>
<evidence type="ECO:0000256" key="9">
    <source>
        <dbReference type="ARBA" id="ARBA00023180"/>
    </source>
</evidence>
<dbReference type="PROSITE" id="PS50026">
    <property type="entry name" value="EGF_3"/>
    <property type="match status" value="2"/>
</dbReference>
<dbReference type="STRING" id="144197.ENSSPAP00000026633"/>
<evidence type="ECO:0000256" key="3">
    <source>
        <dbReference type="ARBA" id="ARBA00022536"/>
    </source>
</evidence>
<dbReference type="PROSITE" id="PS01187">
    <property type="entry name" value="EGF_CA"/>
    <property type="match status" value="1"/>
</dbReference>
<feature type="domain" description="Sushi" evidence="15">
    <location>
        <begin position="1592"/>
        <end position="1652"/>
    </location>
</feature>
<dbReference type="Gene3D" id="2.10.70.10">
    <property type="entry name" value="Complement Module, domain 1"/>
    <property type="match status" value="1"/>
</dbReference>
<feature type="compositionally biased region" description="Basic and acidic residues" evidence="12">
    <location>
        <begin position="1287"/>
        <end position="1297"/>
    </location>
</feature>
<proteinExistence type="predicted"/>
<feature type="compositionally biased region" description="Polar residues" evidence="12">
    <location>
        <begin position="636"/>
        <end position="669"/>
    </location>
</feature>
<feature type="region of interest" description="Disordered" evidence="12">
    <location>
        <begin position="1146"/>
        <end position="1242"/>
    </location>
</feature>
<feature type="compositionally biased region" description="Low complexity" evidence="12">
    <location>
        <begin position="980"/>
        <end position="1004"/>
    </location>
</feature>
<dbReference type="SMART" id="SM00179">
    <property type="entry name" value="EGF_CA"/>
    <property type="match status" value="1"/>
</dbReference>
<comment type="caution">
    <text evidence="10">Lacks conserved residue(s) required for the propagation of feature annotation.</text>
</comment>
<dbReference type="CDD" id="cd00033">
    <property type="entry name" value="CCP"/>
    <property type="match status" value="1"/>
</dbReference>
<feature type="compositionally biased region" description="Low complexity" evidence="12">
    <location>
        <begin position="887"/>
        <end position="902"/>
    </location>
</feature>
<sequence>MEISGSSPEEDDLETSPDGSGEEVSIETTKNPQDDFIVTTEEAEIDEAQSTSPQLTEEIMSSTQSPHMTSTEPDITEQGSGVLTDDSALEDEGSGTDFILSSTFVPVTSLPVTSTTLAATERTESTHKFITQKSASSTASSIYSTEKPTAESPETLFSVVPALSSSPPSTDTSSVYSEEGVSDDRITDIYTKGDSINFPVFSTNKPITAPTRETLYESATTNTSKSTVNAASSLDSTEMASITTEYATASTHLSPTDGPTLSTGFTLTEGESPGNQTSELFTSEPPVMPSVTFGEATGETETFVSVTPTSDEQTSSQESEITTDTESPITSEATEHPVSGSGKDEVAVAEHTTQSSYTTMSSPAVEASVSDHTIVDFTSVSSSSEHKQDEITSMSTPIPTIVYHSVTDQQVVIITPSSSQANTDQTEQTPTMVLHVSNPSTSTSIIFTEEAKDEDELFSAVTDSMKEDNSTPELITKDDIIIDADHISIVPSSSFYPTIQTEEAGGVTAITMTQRLEATEEPEGSGSFSTTFFTPTPITIHATSATDSSLASTSSEYLLSPSVSSPVEGVSTVETSSEEKVTLSPQATLGTAVSTKSSSEESYDLTTPHTIVSTETHTKPDPELPHDDLSREDTTDNATEISTSLPSQTLTADTSIVTPVSSEEYMSSTAEKDKSMTSSPTAITSTAHIINDETSDSSILTQTTVPSVTVTPYTPVSTEPGTVNATSEAAADDDFSVETLETISASSMDGSTAPEIPVTSTVSSVFSTVTEPVTQEKAPLHSTMKVDQMSSTATVSPSYHPDEFSMASITDVAGVGASGPSTITQKDDNQTIETEKLSLSESFVTTFASEPFTKQPDGTFQQARSEITFTHHPHIDISEKTVLATTSPMSSSQESSQDLNPSDATPQAEVRTAEASSRASVTKGVSTDAEGGLDKDGELQETYTYSGITSPPMEKDTQPSEVELTTPQLATDKKPDEETVIVQTTSSRVSQSSSEQTTEETTFSPSVQGKNAPSPKTSTSFESGPTDSKNEEAQDADLTSTHQPTDITQTAEISTNSETKILATTVPAEYISSEPTSNVLSATASSQPDVMVQFDTTVSPVQPLTTPQKSSEQVKSEITLTHRPHTDLSSLDVSLITTHPMLPSHEASQETEIETASGEVPDPFPDTNFQIPLNNYEFTDYPSPDYESPDNHGLQSQPNPDEMPGRETVVITTLPDVSETPENPPFNSVNSSESTSEENPTKPPVVAEAITVMALTPISTASVSSSESGSESNSSSEESVTTASIVKLDDGEVENHSSKPQSVTTKSPSIPDTGTESGSVNSETVSVSSDGVSEEFVTTKIPKVNSVEQQPLSPDEIQTVFKVDATTSSKMEPVSADSSTEEEEVVRIHSCTENICLNGGSCFKTGSVQACSCAPGYTGDRCETDVDECQSNPCRNGGTCVDGVACFTCVCLPSYSGLYCEEDTEDCDYGWHKFQGHCYRYFPHRRNWDTAERECRMQGAHLSSILSHEEQQFVNRLGQDYQWIGLNDKMYDSDFRWTDGSPMQYENWRPNQPDSFFSSGEDCVVMIWHEDGQWNDVPCNYHLTFTCKKGTVACSQPPLVENARTFGKKRERYEINSLVRYQCRQGFIQRHIPTIRCRGDGRWDIPKITCMNPSGYQRTFIRRHQHNSLYSINNFKKWQDEPFRFHHQRYRGRRDRTENKRKRQ</sequence>
<dbReference type="InterPro" id="IPR033987">
    <property type="entry name" value="CSPG_CTLD"/>
</dbReference>
<keyword evidence="6" id="KW-0677">Repeat</keyword>
<feature type="domain" description="EGF-like" evidence="13">
    <location>
        <begin position="1425"/>
        <end position="1461"/>
    </location>
</feature>
<feature type="region of interest" description="Disordered" evidence="12">
    <location>
        <begin position="119"/>
        <end position="180"/>
    </location>
</feature>
<feature type="compositionally biased region" description="Polar residues" evidence="12">
    <location>
        <begin position="1167"/>
        <end position="1177"/>
    </location>
</feature>
<dbReference type="GO" id="GO:0072534">
    <property type="term" value="C:perineuronal net"/>
    <property type="evidence" value="ECO:0007669"/>
    <property type="project" value="TreeGrafter"/>
</dbReference>
<keyword evidence="3 10" id="KW-0245">EGF-like domain</keyword>
<feature type="region of interest" description="Disordered" evidence="12">
    <location>
        <begin position="305"/>
        <end position="364"/>
    </location>
</feature>
<dbReference type="SUPFAM" id="SSF57535">
    <property type="entry name" value="Complement control module/SCR domain"/>
    <property type="match status" value="1"/>
</dbReference>
<feature type="region of interest" description="Disordered" evidence="12">
    <location>
        <begin position="884"/>
        <end position="1059"/>
    </location>
</feature>
<dbReference type="Gene3D" id="3.10.100.10">
    <property type="entry name" value="Mannose-Binding Protein A, subunit A"/>
    <property type="match status" value="1"/>
</dbReference>
<evidence type="ECO:0000259" key="14">
    <source>
        <dbReference type="PROSITE" id="PS50041"/>
    </source>
</evidence>
<feature type="compositionally biased region" description="Polar residues" evidence="12">
    <location>
        <begin position="1298"/>
        <end position="1331"/>
    </location>
</feature>
<dbReference type="PROSITE" id="PS00615">
    <property type="entry name" value="C_TYPE_LECTIN_1"/>
    <property type="match status" value="1"/>
</dbReference>
<organism evidence="16">
    <name type="scientific">Stegastes partitus</name>
    <name type="common">bicolor damselfish</name>
    <dbReference type="NCBI Taxonomy" id="144197"/>
    <lineage>
        <taxon>Eukaryota</taxon>
        <taxon>Metazoa</taxon>
        <taxon>Chordata</taxon>
        <taxon>Craniata</taxon>
        <taxon>Vertebrata</taxon>
        <taxon>Euteleostomi</taxon>
        <taxon>Actinopterygii</taxon>
        <taxon>Neopterygii</taxon>
        <taxon>Teleostei</taxon>
        <taxon>Neoteleostei</taxon>
        <taxon>Acanthomorphata</taxon>
        <taxon>Ovalentaria</taxon>
        <taxon>Pomacentridae</taxon>
        <taxon>Stegastes</taxon>
    </lineage>
</organism>
<dbReference type="InterPro" id="IPR000152">
    <property type="entry name" value="EGF-type_Asp/Asn_hydroxyl_site"/>
</dbReference>
<evidence type="ECO:0000256" key="2">
    <source>
        <dbReference type="ARBA" id="ARBA00022525"/>
    </source>
</evidence>
<dbReference type="CDD" id="cd03588">
    <property type="entry name" value="CLECT_CSPGs"/>
    <property type="match status" value="1"/>
</dbReference>
<dbReference type="PROSITE" id="PS01186">
    <property type="entry name" value="EGF_2"/>
    <property type="match status" value="1"/>
</dbReference>
<feature type="disulfide bond" evidence="10">
    <location>
        <begin position="1413"/>
        <end position="1422"/>
    </location>
</feature>
<keyword evidence="8 10" id="KW-1015">Disulfide bond</keyword>
<feature type="domain" description="EGF-like" evidence="13">
    <location>
        <begin position="1387"/>
        <end position="1423"/>
    </location>
</feature>
<dbReference type="SMART" id="SM00034">
    <property type="entry name" value="CLECT"/>
    <property type="match status" value="1"/>
</dbReference>
<feature type="compositionally biased region" description="Polar residues" evidence="12">
    <location>
        <begin position="48"/>
        <end position="81"/>
    </location>
</feature>
<feature type="region of interest" description="Disordered" evidence="12">
    <location>
        <begin position="1"/>
        <end position="95"/>
    </location>
</feature>
<keyword evidence="2" id="KW-0964">Secreted</keyword>
<dbReference type="PROSITE" id="PS00010">
    <property type="entry name" value="ASX_HYDROXYL"/>
    <property type="match status" value="1"/>
</dbReference>
<dbReference type="FunFam" id="2.10.70.10:FF:000003">
    <property type="entry name" value="Versican core protein"/>
    <property type="match status" value="1"/>
</dbReference>
<dbReference type="GO" id="GO:0010001">
    <property type="term" value="P:glial cell differentiation"/>
    <property type="evidence" value="ECO:0007669"/>
    <property type="project" value="TreeGrafter"/>
</dbReference>
<evidence type="ECO:0000256" key="12">
    <source>
        <dbReference type="SAM" id="MobiDB-lite"/>
    </source>
</evidence>
<feature type="compositionally biased region" description="Polar residues" evidence="12">
    <location>
        <begin position="1005"/>
        <end position="1027"/>
    </location>
</feature>
<feature type="compositionally biased region" description="Low complexity" evidence="12">
    <location>
        <begin position="1261"/>
        <end position="1284"/>
    </location>
</feature>
<evidence type="ECO:0000256" key="10">
    <source>
        <dbReference type="PROSITE-ProRule" id="PRU00076"/>
    </source>
</evidence>